<sequence>MKDDDVRRWYENPSRSSKLNADVYLRRLRLFCEQRHTTPSKLVTIGTANPKQVEDMLHDHVQQLETEGYAPSYIKGVLKAAKSWLSYNYVELKRKIKVANADMAVTLQDERVPTREELKAVLNHASVRARASAGLIAFAGLRPQVLGNASASDGLTVGDIPDLKIVDGKAVFQTVPAMVIVRSTLSKARHRYFTFLTSEGCEYLAAYLDKRIASGEIINESSALITLSQGYLMKGKNKDAGKKFITTPAITKEIREAILPVIKARPYVLRAYFDTPLLLAESQGKIAHAYRQFFMGHKGDIEARYTTNKGRLPDELLTDMRRAFRESERFLSTATAEVQEQDRKQLLLEMWREQAKLYGIDPMKIKIEKQRDGKPHGIEDEMLAIKDAIAKARGLNVESYEGKLVAEEELVSYVQSGWDIVKELRSGKVLVRKRVCHQLAT</sequence>
<dbReference type="HOGENOM" id="CLU_051789_0_0_2"/>
<dbReference type="KEGG" id="nvn:NVIE_025650"/>
<evidence type="ECO:0000313" key="3">
    <source>
        <dbReference type="Proteomes" id="UP000027093"/>
    </source>
</evidence>
<dbReference type="RefSeq" id="WP_075055510.1">
    <property type="nucleotide sequence ID" value="NZ_CP007536.1"/>
</dbReference>
<evidence type="ECO:0000256" key="1">
    <source>
        <dbReference type="ARBA" id="ARBA00023172"/>
    </source>
</evidence>
<dbReference type="Proteomes" id="UP000027093">
    <property type="component" value="Chromosome"/>
</dbReference>
<dbReference type="EMBL" id="CP007536">
    <property type="protein sequence ID" value="AIC16835.1"/>
    <property type="molecule type" value="Genomic_DNA"/>
</dbReference>
<accession>A0A060HNX6</accession>
<keyword evidence="1" id="KW-0233">DNA recombination</keyword>
<keyword evidence="3" id="KW-1185">Reference proteome</keyword>
<dbReference type="GeneID" id="74947803"/>
<proteinExistence type="predicted"/>
<dbReference type="AlphaFoldDB" id="A0A060HNX6"/>
<dbReference type="InterPro" id="IPR011010">
    <property type="entry name" value="DNA_brk_join_enz"/>
</dbReference>
<dbReference type="SUPFAM" id="SSF56349">
    <property type="entry name" value="DNA breaking-rejoining enzymes"/>
    <property type="match status" value="1"/>
</dbReference>
<dbReference type="InterPro" id="IPR013762">
    <property type="entry name" value="Integrase-like_cat_sf"/>
</dbReference>
<dbReference type="GO" id="GO:0006310">
    <property type="term" value="P:DNA recombination"/>
    <property type="evidence" value="ECO:0007669"/>
    <property type="project" value="UniProtKB-KW"/>
</dbReference>
<reference evidence="2 3" key="1">
    <citation type="journal article" date="2014" name="Int. J. Syst. Evol. Microbiol.">
        <title>Nitrososphaera viennensis gen. nov., sp. nov., an aerobic and mesophilic, ammonia-oxidizing archaeon from soil and a member of the archaeal phylum Thaumarchaeota.</title>
        <authorList>
            <person name="Stieglmeier M."/>
            <person name="Klingl A."/>
            <person name="Alves R.J."/>
            <person name="Rittmann S.K."/>
            <person name="Melcher M."/>
            <person name="Leisch N."/>
            <person name="Schleper C."/>
        </authorList>
    </citation>
    <scope>NUCLEOTIDE SEQUENCE [LARGE SCALE GENOMIC DNA]</scope>
    <source>
        <strain evidence="2">EN76</strain>
    </source>
</reference>
<dbReference type="GO" id="GO:0015074">
    <property type="term" value="P:DNA integration"/>
    <property type="evidence" value="ECO:0007669"/>
    <property type="project" value="InterPro"/>
</dbReference>
<dbReference type="GO" id="GO:0003677">
    <property type="term" value="F:DNA binding"/>
    <property type="evidence" value="ECO:0007669"/>
    <property type="project" value="InterPro"/>
</dbReference>
<evidence type="ECO:0000313" key="2">
    <source>
        <dbReference type="EMBL" id="AIC16835.1"/>
    </source>
</evidence>
<organism evidence="2 3">
    <name type="scientific">Nitrososphaera viennensis EN76</name>
    <dbReference type="NCBI Taxonomy" id="926571"/>
    <lineage>
        <taxon>Archaea</taxon>
        <taxon>Nitrososphaerota</taxon>
        <taxon>Nitrososphaeria</taxon>
        <taxon>Nitrososphaerales</taxon>
        <taxon>Nitrososphaeraceae</taxon>
        <taxon>Nitrososphaera</taxon>
    </lineage>
</organism>
<dbReference type="OrthoDB" id="10001at2157"/>
<dbReference type="Gene3D" id="1.10.443.10">
    <property type="entry name" value="Intergrase catalytic core"/>
    <property type="match status" value="1"/>
</dbReference>
<gene>
    <name evidence="2" type="ORF">NVIE_025650</name>
</gene>
<protein>
    <submittedName>
        <fullName evidence="2">Putative integrase family protein</fullName>
    </submittedName>
</protein>
<name>A0A060HNX6_9ARCH</name>